<organism evidence="2 3">
    <name type="scientific">Holothuria leucospilota</name>
    <name type="common">Black long sea cucumber</name>
    <name type="synonym">Mertensiothuria leucospilota</name>
    <dbReference type="NCBI Taxonomy" id="206669"/>
    <lineage>
        <taxon>Eukaryota</taxon>
        <taxon>Metazoa</taxon>
        <taxon>Echinodermata</taxon>
        <taxon>Eleutherozoa</taxon>
        <taxon>Echinozoa</taxon>
        <taxon>Holothuroidea</taxon>
        <taxon>Aspidochirotacea</taxon>
        <taxon>Aspidochirotida</taxon>
        <taxon>Holothuriidae</taxon>
        <taxon>Holothuria</taxon>
    </lineage>
</organism>
<dbReference type="InterPro" id="IPR013216">
    <property type="entry name" value="Methyltransf_11"/>
</dbReference>
<evidence type="ECO:0000313" key="3">
    <source>
        <dbReference type="Proteomes" id="UP001152320"/>
    </source>
</evidence>
<dbReference type="GO" id="GO:0008757">
    <property type="term" value="F:S-adenosylmethionine-dependent methyltransferase activity"/>
    <property type="evidence" value="ECO:0007669"/>
    <property type="project" value="InterPro"/>
</dbReference>
<gene>
    <name evidence="2" type="ORF">HOLleu_01163</name>
</gene>
<keyword evidence="2" id="KW-0489">Methyltransferase</keyword>
<dbReference type="Proteomes" id="UP001152320">
    <property type="component" value="Chromosome 1"/>
</dbReference>
<dbReference type="PANTHER" id="PTHR43591:SF110">
    <property type="entry name" value="RHODANESE DOMAIN-CONTAINING PROTEIN"/>
    <property type="match status" value="1"/>
</dbReference>
<keyword evidence="2" id="KW-0808">Transferase</keyword>
<evidence type="ECO:0000259" key="1">
    <source>
        <dbReference type="Pfam" id="PF08241"/>
    </source>
</evidence>
<dbReference type="InterPro" id="IPR029063">
    <property type="entry name" value="SAM-dependent_MTases_sf"/>
</dbReference>
<evidence type="ECO:0000313" key="2">
    <source>
        <dbReference type="EMBL" id="KAJ8048731.1"/>
    </source>
</evidence>
<keyword evidence="3" id="KW-1185">Reference proteome</keyword>
<comment type="caution">
    <text evidence="2">The sequence shown here is derived from an EMBL/GenBank/DDBJ whole genome shotgun (WGS) entry which is preliminary data.</text>
</comment>
<dbReference type="OrthoDB" id="3647at2759"/>
<proteinExistence type="predicted"/>
<dbReference type="Gene3D" id="3.40.50.150">
    <property type="entry name" value="Vaccinia Virus protein VP39"/>
    <property type="match status" value="1"/>
</dbReference>
<name>A0A9Q1CNY4_HOLLE</name>
<feature type="domain" description="Methyltransferase type 11" evidence="1">
    <location>
        <begin position="60"/>
        <end position="154"/>
    </location>
</feature>
<dbReference type="GO" id="GO:0032259">
    <property type="term" value="P:methylation"/>
    <property type="evidence" value="ECO:0007669"/>
    <property type="project" value="UniProtKB-KW"/>
</dbReference>
<sequence length="217" mass="24431">MKKALDHIKNSTDINSNKIKEMYDNWVTYDEDAQKVNYCAPTKAAEIIHQQFSQKNVSILDCGSGTGLVGVELNRLGFSNIVGVDISPNCLAVAEKKYVYQKLVCAEVGKEKLPFDENCFDAVLCCGTFMPTHMSPECLPELVRIVKPGGIIVVLMGQRYIEVVAGDEECFCKYYQLEFDEVNRDLERSKKWKLISKSVFPNLVANKAALSFVWEVL</sequence>
<dbReference type="Pfam" id="PF08241">
    <property type="entry name" value="Methyltransf_11"/>
    <property type="match status" value="1"/>
</dbReference>
<protein>
    <submittedName>
        <fullName evidence="2">Methyltransferase-like protein 27</fullName>
    </submittedName>
</protein>
<dbReference type="PANTHER" id="PTHR43591">
    <property type="entry name" value="METHYLTRANSFERASE"/>
    <property type="match status" value="1"/>
</dbReference>
<accession>A0A9Q1CNY4</accession>
<dbReference type="EMBL" id="JAIZAY010000001">
    <property type="protein sequence ID" value="KAJ8048731.1"/>
    <property type="molecule type" value="Genomic_DNA"/>
</dbReference>
<dbReference type="SUPFAM" id="SSF53335">
    <property type="entry name" value="S-adenosyl-L-methionine-dependent methyltransferases"/>
    <property type="match status" value="1"/>
</dbReference>
<reference evidence="2" key="1">
    <citation type="submission" date="2021-10" db="EMBL/GenBank/DDBJ databases">
        <title>Tropical sea cucumber genome reveals ecological adaptation and Cuvierian tubules defense mechanism.</title>
        <authorList>
            <person name="Chen T."/>
        </authorList>
    </citation>
    <scope>NUCLEOTIDE SEQUENCE</scope>
    <source>
        <strain evidence="2">Nanhai2018</strain>
        <tissue evidence="2">Muscle</tissue>
    </source>
</reference>
<dbReference type="AlphaFoldDB" id="A0A9Q1CNY4"/>
<dbReference type="CDD" id="cd02440">
    <property type="entry name" value="AdoMet_MTases"/>
    <property type="match status" value="1"/>
</dbReference>